<accession>K0SCB4</accession>
<comment type="subcellular location">
    <subcellularLocation>
        <location evidence="2">Nucleus</location>
    </subcellularLocation>
</comment>
<reference evidence="10 11" key="1">
    <citation type="journal article" date="2012" name="Genome Biol.">
        <title>Genome and low-iron response of an oceanic diatom adapted to chronic iron limitation.</title>
        <authorList>
            <person name="Lommer M."/>
            <person name="Specht M."/>
            <person name="Roy A.S."/>
            <person name="Kraemer L."/>
            <person name="Andreson R."/>
            <person name="Gutowska M.A."/>
            <person name="Wolf J."/>
            <person name="Bergner S.V."/>
            <person name="Schilhabel M.B."/>
            <person name="Klostermeier U.C."/>
            <person name="Beiko R.G."/>
            <person name="Rosenstiel P."/>
            <person name="Hippler M."/>
            <person name="Laroche J."/>
        </authorList>
    </citation>
    <scope>NUCLEOTIDE SEQUENCE [LARGE SCALE GENOMIC DNA]</scope>
    <source>
        <strain evidence="10 11">CCMP1005</strain>
    </source>
</reference>
<evidence type="ECO:0000256" key="6">
    <source>
        <dbReference type="ARBA" id="ARBA00022801"/>
    </source>
</evidence>
<dbReference type="Pfam" id="PF13359">
    <property type="entry name" value="DDE_Tnp_4"/>
    <property type="match status" value="1"/>
</dbReference>
<proteinExistence type="inferred from homology"/>
<keyword evidence="11" id="KW-1185">Reference proteome</keyword>
<keyword evidence="7" id="KW-0539">Nucleus</keyword>
<feature type="domain" description="DDE Tnp4" evidence="9">
    <location>
        <begin position="225"/>
        <end position="383"/>
    </location>
</feature>
<evidence type="ECO:0000256" key="7">
    <source>
        <dbReference type="ARBA" id="ARBA00023242"/>
    </source>
</evidence>
<evidence type="ECO:0000256" key="1">
    <source>
        <dbReference type="ARBA" id="ARBA00001968"/>
    </source>
</evidence>
<keyword evidence="5" id="KW-0479">Metal-binding</keyword>
<evidence type="ECO:0000259" key="9">
    <source>
        <dbReference type="Pfam" id="PF13359"/>
    </source>
</evidence>
<dbReference type="OrthoDB" id="88827at2759"/>
<evidence type="ECO:0000256" key="2">
    <source>
        <dbReference type="ARBA" id="ARBA00004123"/>
    </source>
</evidence>
<keyword evidence="4" id="KW-0540">Nuclease</keyword>
<dbReference type="PANTHER" id="PTHR22930">
    <property type="match status" value="1"/>
</dbReference>
<evidence type="ECO:0000256" key="8">
    <source>
        <dbReference type="SAM" id="MobiDB-lite"/>
    </source>
</evidence>
<organism evidence="10 11">
    <name type="scientific">Thalassiosira oceanica</name>
    <name type="common">Marine diatom</name>
    <dbReference type="NCBI Taxonomy" id="159749"/>
    <lineage>
        <taxon>Eukaryota</taxon>
        <taxon>Sar</taxon>
        <taxon>Stramenopiles</taxon>
        <taxon>Ochrophyta</taxon>
        <taxon>Bacillariophyta</taxon>
        <taxon>Coscinodiscophyceae</taxon>
        <taxon>Thalassiosirophycidae</taxon>
        <taxon>Thalassiosirales</taxon>
        <taxon>Thalassiosiraceae</taxon>
        <taxon>Thalassiosira</taxon>
    </lineage>
</organism>
<dbReference type="GO" id="GO:0046872">
    <property type="term" value="F:metal ion binding"/>
    <property type="evidence" value="ECO:0007669"/>
    <property type="project" value="UniProtKB-KW"/>
</dbReference>
<comment type="caution">
    <text evidence="10">The sequence shown here is derived from an EMBL/GenBank/DDBJ whole genome shotgun (WGS) entry which is preliminary data.</text>
</comment>
<dbReference type="OMA" id="AEYKFNF"/>
<dbReference type="GO" id="GO:0004518">
    <property type="term" value="F:nuclease activity"/>
    <property type="evidence" value="ECO:0007669"/>
    <property type="project" value="UniProtKB-KW"/>
</dbReference>
<dbReference type="GO" id="GO:0005634">
    <property type="term" value="C:nucleus"/>
    <property type="evidence" value="ECO:0007669"/>
    <property type="project" value="UniProtKB-SubCell"/>
</dbReference>
<dbReference type="EMBL" id="AGNL01018486">
    <property type="protein sequence ID" value="EJK63010.1"/>
    <property type="molecule type" value="Genomic_DNA"/>
</dbReference>
<evidence type="ECO:0000313" key="10">
    <source>
        <dbReference type="EMBL" id="EJK63010.1"/>
    </source>
</evidence>
<dbReference type="GO" id="GO:0016787">
    <property type="term" value="F:hydrolase activity"/>
    <property type="evidence" value="ECO:0007669"/>
    <property type="project" value="UniProtKB-KW"/>
</dbReference>
<comment type="similarity">
    <text evidence="3">Belongs to the HARBI1 family.</text>
</comment>
<protein>
    <recommendedName>
        <fullName evidence="9">DDE Tnp4 domain-containing protein</fullName>
    </recommendedName>
</protein>
<keyword evidence="6" id="KW-0378">Hydrolase</keyword>
<dbReference type="AlphaFoldDB" id="K0SCB4"/>
<dbReference type="Proteomes" id="UP000266841">
    <property type="component" value="Unassembled WGS sequence"/>
</dbReference>
<dbReference type="eggNOG" id="KOG4585">
    <property type="taxonomic scope" value="Eukaryota"/>
</dbReference>
<evidence type="ECO:0000313" key="11">
    <source>
        <dbReference type="Proteomes" id="UP000266841"/>
    </source>
</evidence>
<evidence type="ECO:0000256" key="4">
    <source>
        <dbReference type="ARBA" id="ARBA00022722"/>
    </source>
</evidence>
<evidence type="ECO:0000256" key="3">
    <source>
        <dbReference type="ARBA" id="ARBA00006958"/>
    </source>
</evidence>
<dbReference type="InterPro" id="IPR045249">
    <property type="entry name" value="HARBI1-like"/>
</dbReference>
<comment type="cofactor">
    <cofactor evidence="1">
        <name>a divalent metal cation</name>
        <dbReference type="ChEBI" id="CHEBI:60240"/>
    </cofactor>
</comment>
<evidence type="ECO:0000256" key="5">
    <source>
        <dbReference type="ARBA" id="ARBA00022723"/>
    </source>
</evidence>
<dbReference type="PANTHER" id="PTHR22930:SF85">
    <property type="entry name" value="GH03217P-RELATED"/>
    <property type="match status" value="1"/>
</dbReference>
<name>K0SCB4_THAOC</name>
<gene>
    <name evidence="10" type="ORF">THAOC_16359</name>
</gene>
<sequence>MTTFSKVSPTPDFAKQLVDADDFDLSLAMVLIAAAQEESTKLAHLHSELLAVARREEQNRRAYKKKKARAVETSKESCSFPSWSELLDGISDRVFRRKYRMSKGQFQLLCQRIREKVGDEDFRPGKNQSNCLCGEIRLAIGLRLLAGGSYLDLIGRAYGVESPQSIYNYFHKVIEWINNTFDFPLVGLLQGLRRKDRRAIARLKEISSEFASDSDFCFTGCIGAMDGLAVRIGCPSQAEIADPTCFFCRKNFFALNVQAICDRKKRILWISPGHAGSTHDSTAWQDTKLFDLLEEMEAELEKAGFFLVGDSAYPLSAYLQVPYPDAKPVTAEDAFNFWLSNSRIHIECAFGEIIMRFGLFWRALRFPLAKCLDIVKAAALLHNFLVDCREDTADDESYFRNMTLSSVQAMPVVQDQEPNSEDSDQNDQAFPLVSDNNEPKPTGRPTKRRKLGEEAGKKLRDTLTANLVMNDKCRPKLNRMRYNALGHAYFVE</sequence>
<dbReference type="InterPro" id="IPR027806">
    <property type="entry name" value="HARBI1_dom"/>
</dbReference>
<feature type="region of interest" description="Disordered" evidence="8">
    <location>
        <begin position="414"/>
        <end position="456"/>
    </location>
</feature>